<gene>
    <name evidence="2" type="ORF">GCM10011482_06770</name>
</gene>
<proteinExistence type="predicted"/>
<dbReference type="AlphaFoldDB" id="A0A917JDT1"/>
<name>A0A917JDT1_9ENTE</name>
<sequence>MSKKKWIVLVGLMTLGVGTVIHQKVQIDKREEAQSVVEINQKAVGKNGELSLAVEQLTDASGYLKFDIQEADFTRLEEELAAVKAENEQLIATYKLKSNAVRHVERVEEKLETLRQRFDFQEQVNQLFVRGTAINQGVYNAKLPLKSRLVWDDLIAIQKNFEQTFEHQSGTWVTMMKDSLDAIEGQVIAVDFATRIIEDSQVKDAKELTILLNNITADETKIALRTQMTGELRTAVFDQL</sequence>
<dbReference type="Proteomes" id="UP000622610">
    <property type="component" value="Unassembled WGS sequence"/>
</dbReference>
<dbReference type="EMBL" id="BMDT01000002">
    <property type="protein sequence ID" value="GGI65023.1"/>
    <property type="molecule type" value="Genomic_DNA"/>
</dbReference>
<keyword evidence="3" id="KW-1185">Reference proteome</keyword>
<reference evidence="2" key="1">
    <citation type="journal article" date="2014" name="Int. J. Syst. Evol. Microbiol.">
        <title>Complete genome sequence of Corynebacterium casei LMG S-19264T (=DSM 44701T), isolated from a smear-ripened cheese.</title>
        <authorList>
            <consortium name="US DOE Joint Genome Institute (JGI-PGF)"/>
            <person name="Walter F."/>
            <person name="Albersmeier A."/>
            <person name="Kalinowski J."/>
            <person name="Ruckert C."/>
        </authorList>
    </citation>
    <scope>NUCLEOTIDE SEQUENCE</scope>
    <source>
        <strain evidence="2">CCM 8433</strain>
    </source>
</reference>
<feature type="coiled-coil region" evidence="1">
    <location>
        <begin position="66"/>
        <end position="124"/>
    </location>
</feature>
<dbReference type="RefSeq" id="WP_188366868.1">
    <property type="nucleotide sequence ID" value="NZ_BMDT01000002.1"/>
</dbReference>
<evidence type="ECO:0000313" key="2">
    <source>
        <dbReference type="EMBL" id="GGI65023.1"/>
    </source>
</evidence>
<reference evidence="2" key="2">
    <citation type="submission" date="2020-09" db="EMBL/GenBank/DDBJ databases">
        <authorList>
            <person name="Sun Q."/>
            <person name="Sedlacek I."/>
        </authorList>
    </citation>
    <scope>NUCLEOTIDE SEQUENCE</scope>
    <source>
        <strain evidence="2">CCM 8433</strain>
    </source>
</reference>
<protein>
    <submittedName>
        <fullName evidence="2">Uncharacterized protein</fullName>
    </submittedName>
</protein>
<evidence type="ECO:0000256" key="1">
    <source>
        <dbReference type="SAM" id="Coils"/>
    </source>
</evidence>
<evidence type="ECO:0000313" key="3">
    <source>
        <dbReference type="Proteomes" id="UP000622610"/>
    </source>
</evidence>
<comment type="caution">
    <text evidence="2">The sequence shown here is derived from an EMBL/GenBank/DDBJ whole genome shotgun (WGS) entry which is preliminary data.</text>
</comment>
<accession>A0A917JDT1</accession>
<organism evidence="2 3">
    <name type="scientific">Enterococcus alcedinis</name>
    <dbReference type="NCBI Taxonomy" id="1274384"/>
    <lineage>
        <taxon>Bacteria</taxon>
        <taxon>Bacillati</taxon>
        <taxon>Bacillota</taxon>
        <taxon>Bacilli</taxon>
        <taxon>Lactobacillales</taxon>
        <taxon>Enterococcaceae</taxon>
        <taxon>Enterococcus</taxon>
    </lineage>
</organism>
<keyword evidence="1" id="KW-0175">Coiled coil</keyword>